<evidence type="ECO:0000313" key="1">
    <source>
        <dbReference type="EMBL" id="KAJ9109899.1"/>
    </source>
</evidence>
<dbReference type="EMBL" id="JASBWR010000015">
    <property type="protein sequence ID" value="KAJ9109899.1"/>
    <property type="molecule type" value="Genomic_DNA"/>
</dbReference>
<dbReference type="Proteomes" id="UP001241377">
    <property type="component" value="Unassembled WGS sequence"/>
</dbReference>
<evidence type="ECO:0000313" key="2">
    <source>
        <dbReference type="Proteomes" id="UP001241377"/>
    </source>
</evidence>
<sequence length="326" mass="35094">MTGFKEKRKEKLESKVRELVHPTLEPPSPADIMDLSKSIDYSALRGKTALITGAAGGLGRGMALEWAKNGATIVIADLNEKAGKETVEELKKISGSDSHTFVNCNVVSWDAQVAMFKQAINASPNGGIDIVVANAGIGESDKEAFSLDGPQEPKKPNLLTLDVDLNALVYTSHLAYWAFGQANKNAGSPRTGTLLLLGSVASLTNTPETPLYGAAKHGVLGLFRSLRTPHLFTETNRNKSKDGKTNVKVNLLCPYFTDTNIIRDESGKKALPDFVQLSKIEKVIEAATRLVTDEKGGKALVIMPESLAKGRGKGGIWELERLQAKL</sequence>
<reference evidence="1" key="1">
    <citation type="submission" date="2023-04" db="EMBL/GenBank/DDBJ databases">
        <title>Draft Genome sequencing of Naganishia species isolated from polar environments using Oxford Nanopore Technology.</title>
        <authorList>
            <person name="Leo P."/>
            <person name="Venkateswaran K."/>
        </authorList>
    </citation>
    <scope>NUCLEOTIDE SEQUENCE</scope>
    <source>
        <strain evidence="1">MNA-CCFEE 5261</strain>
    </source>
</reference>
<protein>
    <submittedName>
        <fullName evidence="1">Uncharacterized protein</fullName>
    </submittedName>
</protein>
<comment type="caution">
    <text evidence="1">The sequence shown here is derived from an EMBL/GenBank/DDBJ whole genome shotgun (WGS) entry which is preliminary data.</text>
</comment>
<gene>
    <name evidence="1" type="ORF">QFC19_001879</name>
</gene>
<organism evidence="1 2">
    <name type="scientific">Naganishia cerealis</name>
    <dbReference type="NCBI Taxonomy" id="610337"/>
    <lineage>
        <taxon>Eukaryota</taxon>
        <taxon>Fungi</taxon>
        <taxon>Dikarya</taxon>
        <taxon>Basidiomycota</taxon>
        <taxon>Agaricomycotina</taxon>
        <taxon>Tremellomycetes</taxon>
        <taxon>Filobasidiales</taxon>
        <taxon>Filobasidiaceae</taxon>
        <taxon>Naganishia</taxon>
    </lineage>
</organism>
<proteinExistence type="predicted"/>
<name>A0ACC2WDR7_9TREE</name>
<keyword evidence="2" id="KW-1185">Reference proteome</keyword>
<accession>A0ACC2WDR7</accession>